<dbReference type="Proteomes" id="UP000507245">
    <property type="component" value="Unassembled WGS sequence"/>
</dbReference>
<name>A0A6J5Y023_PRUAR</name>
<dbReference type="EMBL" id="CAEKKB010000008">
    <property type="protein sequence ID" value="CAB4319506.1"/>
    <property type="molecule type" value="Genomic_DNA"/>
</dbReference>
<evidence type="ECO:0000313" key="1">
    <source>
        <dbReference type="EMBL" id="CAB4319506.1"/>
    </source>
</evidence>
<protein>
    <submittedName>
        <fullName evidence="1">Uncharacterized protein</fullName>
    </submittedName>
</protein>
<evidence type="ECO:0000313" key="2">
    <source>
        <dbReference type="Proteomes" id="UP000507245"/>
    </source>
</evidence>
<gene>
    <name evidence="1" type="ORF">ORAREDHAP_LOCUS46847</name>
</gene>
<accession>A0A6J5Y023</accession>
<keyword evidence="2" id="KW-1185">Reference proteome</keyword>
<reference evidence="2" key="1">
    <citation type="journal article" date="2020" name="Genome Biol.">
        <title>Gamete binning: chromosome-level and haplotype-resolved genome assembly enabled by high-throughput single-cell sequencing of gamete genomes.</title>
        <authorList>
            <person name="Campoy J.A."/>
            <person name="Sun H."/>
            <person name="Goel M."/>
            <person name="Jiao W.-B."/>
            <person name="Folz-Donahue K."/>
            <person name="Wang N."/>
            <person name="Rubio M."/>
            <person name="Liu C."/>
            <person name="Kukat C."/>
            <person name="Ruiz D."/>
            <person name="Huettel B."/>
            <person name="Schneeberger K."/>
        </authorList>
    </citation>
    <scope>NUCLEOTIDE SEQUENCE [LARGE SCALE GENOMIC DNA]</scope>
    <source>
        <strain evidence="2">cv. Rojo Pasion</strain>
    </source>
</reference>
<organism evidence="1 2">
    <name type="scientific">Prunus armeniaca</name>
    <name type="common">Apricot</name>
    <name type="synonym">Armeniaca vulgaris</name>
    <dbReference type="NCBI Taxonomy" id="36596"/>
    <lineage>
        <taxon>Eukaryota</taxon>
        <taxon>Viridiplantae</taxon>
        <taxon>Streptophyta</taxon>
        <taxon>Embryophyta</taxon>
        <taxon>Tracheophyta</taxon>
        <taxon>Spermatophyta</taxon>
        <taxon>Magnoliopsida</taxon>
        <taxon>eudicotyledons</taxon>
        <taxon>Gunneridae</taxon>
        <taxon>Pentapetalae</taxon>
        <taxon>rosids</taxon>
        <taxon>fabids</taxon>
        <taxon>Rosales</taxon>
        <taxon>Rosaceae</taxon>
        <taxon>Amygdaloideae</taxon>
        <taxon>Amygdaleae</taxon>
        <taxon>Prunus</taxon>
    </lineage>
</organism>
<dbReference type="AlphaFoldDB" id="A0A6J5Y023"/>
<proteinExistence type="predicted"/>
<sequence>MSNLLRVMVLGLGYFKFQIKSEKHILEDICFVRRAERALGKHGCGTDYGKKSVEEGEPGVTGSIAWENSVTTIVLKWTMTMKTLCN</sequence>